<comment type="caution">
    <text evidence="7">The sequence shown here is derived from an EMBL/GenBank/DDBJ whole genome shotgun (WGS) entry which is preliminary data.</text>
</comment>
<evidence type="ECO:0000256" key="6">
    <source>
        <dbReference type="SAM" id="Phobius"/>
    </source>
</evidence>
<name>A0A6I3KXS5_9NOCA</name>
<dbReference type="Proteomes" id="UP000432464">
    <property type="component" value="Unassembled WGS sequence"/>
</dbReference>
<keyword evidence="4 6" id="KW-1133">Transmembrane helix</keyword>
<evidence type="ECO:0000313" key="8">
    <source>
        <dbReference type="Proteomes" id="UP000432464"/>
    </source>
</evidence>
<evidence type="ECO:0000256" key="5">
    <source>
        <dbReference type="ARBA" id="ARBA00023136"/>
    </source>
</evidence>
<proteinExistence type="predicted"/>
<keyword evidence="8" id="KW-1185">Reference proteome</keyword>
<comment type="subcellular location">
    <subcellularLocation>
        <location evidence="1">Cell membrane</location>
        <topology evidence="1">Multi-pass membrane protein</topology>
    </subcellularLocation>
</comment>
<protein>
    <submittedName>
        <fullName evidence="7">Cytochrome c oxidase assembly protein</fullName>
    </submittedName>
</protein>
<dbReference type="Pfam" id="PF09678">
    <property type="entry name" value="Caa3_CtaG"/>
    <property type="match status" value="1"/>
</dbReference>
<evidence type="ECO:0000256" key="3">
    <source>
        <dbReference type="ARBA" id="ARBA00022692"/>
    </source>
</evidence>
<keyword evidence="3 6" id="KW-0812">Transmembrane</keyword>
<sequence length="325" mass="35513">METPLQLSSVVSSWRWDTATVLVTALLGLGYAVCFAKARRRGEHLPVTRAIIFGAAGLGVWLYSGIGMVGVYSGTLFWVRALQVLLLLYVVPFALAAGAPFTVLRAALGPAGRKRLDAMLSGGVARLLTHPATASMLILLLPWALFLSPWYEAVLRHGGVDAVTRIIVVAIGFLYFYSRLQIDPVPKHFTQGLSLLITIAESLADGILGIVLWLGPLIATGYYGSLGRAWGPDARLDQTIGAGILWLLGDFLGLIYSLVVMRAFAEDEKRRASEMDAELDAVEEARAKRKTVARTGAQVVEADEEPVSTGLWWENDPQLRHRFRR</sequence>
<feature type="transmembrane region" description="Helical" evidence="6">
    <location>
        <begin position="243"/>
        <end position="265"/>
    </location>
</feature>
<keyword evidence="2" id="KW-1003">Cell membrane</keyword>
<evidence type="ECO:0000313" key="7">
    <source>
        <dbReference type="EMBL" id="MTE12904.1"/>
    </source>
</evidence>
<dbReference type="AlphaFoldDB" id="A0A6I3KXS5"/>
<keyword evidence="5 6" id="KW-0472">Membrane</keyword>
<evidence type="ECO:0000256" key="1">
    <source>
        <dbReference type="ARBA" id="ARBA00004651"/>
    </source>
</evidence>
<feature type="transmembrane region" description="Helical" evidence="6">
    <location>
        <begin position="20"/>
        <end position="38"/>
    </location>
</feature>
<evidence type="ECO:0000256" key="2">
    <source>
        <dbReference type="ARBA" id="ARBA00022475"/>
    </source>
</evidence>
<feature type="transmembrane region" description="Helical" evidence="6">
    <location>
        <begin position="192"/>
        <end position="223"/>
    </location>
</feature>
<feature type="transmembrane region" description="Helical" evidence="6">
    <location>
        <begin position="162"/>
        <end position="180"/>
    </location>
</feature>
<dbReference type="EMBL" id="WMBB01000004">
    <property type="protein sequence ID" value="MTE12904.1"/>
    <property type="molecule type" value="Genomic_DNA"/>
</dbReference>
<accession>A0A6I3KXS5</accession>
<reference evidence="7 8" key="1">
    <citation type="submission" date="2019-11" db="EMBL/GenBank/DDBJ databases">
        <title>Nocardia sp. nov. CT2-14 isolated from soil.</title>
        <authorList>
            <person name="Kanchanasin P."/>
            <person name="Tanasupawat S."/>
            <person name="Yuki M."/>
            <person name="Kudo T."/>
        </authorList>
    </citation>
    <scope>NUCLEOTIDE SEQUENCE [LARGE SCALE GENOMIC DNA]</scope>
    <source>
        <strain evidence="7 8">CT2-14</strain>
    </source>
</reference>
<feature type="transmembrane region" description="Helical" evidence="6">
    <location>
        <begin position="50"/>
        <end position="72"/>
    </location>
</feature>
<feature type="transmembrane region" description="Helical" evidence="6">
    <location>
        <begin position="84"/>
        <end position="108"/>
    </location>
</feature>
<gene>
    <name evidence="7" type="ORF">GLP40_08965</name>
</gene>
<evidence type="ECO:0000256" key="4">
    <source>
        <dbReference type="ARBA" id="ARBA00022989"/>
    </source>
</evidence>
<feature type="transmembrane region" description="Helical" evidence="6">
    <location>
        <begin position="128"/>
        <end position="150"/>
    </location>
</feature>
<organism evidence="7 8">
    <name type="scientific">Nocardia aurantiaca</name>
    <dbReference type="NCBI Taxonomy" id="2675850"/>
    <lineage>
        <taxon>Bacteria</taxon>
        <taxon>Bacillati</taxon>
        <taxon>Actinomycetota</taxon>
        <taxon>Actinomycetes</taxon>
        <taxon>Mycobacteriales</taxon>
        <taxon>Nocardiaceae</taxon>
        <taxon>Nocardia</taxon>
    </lineage>
</organism>
<dbReference type="GO" id="GO:0005886">
    <property type="term" value="C:plasma membrane"/>
    <property type="evidence" value="ECO:0007669"/>
    <property type="project" value="UniProtKB-SubCell"/>
</dbReference>
<dbReference type="InterPro" id="IPR019108">
    <property type="entry name" value="Caa3_assmbl_CtaG-rel"/>
</dbReference>